<dbReference type="PRINTS" id="PR01415">
    <property type="entry name" value="ANKYRIN"/>
</dbReference>
<feature type="repeat" description="ANK" evidence="9">
    <location>
        <begin position="135"/>
        <end position="158"/>
    </location>
</feature>
<feature type="repeat" description="ANK" evidence="9">
    <location>
        <begin position="230"/>
        <end position="262"/>
    </location>
</feature>
<feature type="domain" description="ZU5" evidence="12">
    <location>
        <begin position="934"/>
        <end position="1099"/>
    </location>
</feature>
<evidence type="ECO:0000256" key="8">
    <source>
        <dbReference type="ARBA" id="ARBA00023212"/>
    </source>
</evidence>
<dbReference type="GO" id="GO:0005856">
    <property type="term" value="C:cytoskeleton"/>
    <property type="evidence" value="ECO:0007669"/>
    <property type="project" value="UniProtKB-SubCell"/>
</dbReference>
<feature type="region of interest" description="Disordered" evidence="10">
    <location>
        <begin position="1729"/>
        <end position="1799"/>
    </location>
</feature>
<feature type="repeat" description="ANK" evidence="9">
    <location>
        <begin position="494"/>
        <end position="526"/>
    </location>
</feature>
<dbReference type="SMART" id="SM00005">
    <property type="entry name" value="DEATH"/>
    <property type="match status" value="1"/>
</dbReference>
<dbReference type="InterPro" id="IPR051165">
    <property type="entry name" value="Multifunctional_ANK_Repeat"/>
</dbReference>
<keyword evidence="5" id="KW-0677">Repeat</keyword>
<feature type="repeat" description="ANK" evidence="9">
    <location>
        <begin position="461"/>
        <end position="493"/>
    </location>
</feature>
<protein>
    <recommendedName>
        <fullName evidence="14">Titin</fullName>
    </recommendedName>
</protein>
<feature type="compositionally biased region" description="Polar residues" evidence="10">
    <location>
        <begin position="1790"/>
        <end position="1799"/>
    </location>
</feature>
<dbReference type="Pfam" id="PF17809">
    <property type="entry name" value="UPA_2"/>
    <property type="match status" value="1"/>
</dbReference>
<accession>A0A0L8HBP9</accession>
<evidence type="ECO:0000259" key="11">
    <source>
        <dbReference type="PROSITE" id="PS50017"/>
    </source>
</evidence>
<feature type="compositionally biased region" description="Basic and acidic residues" evidence="10">
    <location>
        <begin position="1574"/>
        <end position="1588"/>
    </location>
</feature>
<dbReference type="FunFam" id="2.60.40.2660:FF:000001">
    <property type="entry name" value="Ankyrin-3 isoform 2"/>
    <property type="match status" value="1"/>
</dbReference>
<evidence type="ECO:0000256" key="4">
    <source>
        <dbReference type="ARBA" id="ARBA00022553"/>
    </source>
</evidence>
<dbReference type="PROSITE" id="PS50088">
    <property type="entry name" value="ANK_REPEAT"/>
    <property type="match status" value="21"/>
</dbReference>
<feature type="repeat" description="ANK" evidence="9">
    <location>
        <begin position="527"/>
        <end position="559"/>
    </location>
</feature>
<dbReference type="Pfam" id="PF13857">
    <property type="entry name" value="Ank_5"/>
    <property type="match status" value="1"/>
</dbReference>
<dbReference type="OrthoDB" id="20872at2759"/>
<evidence type="ECO:0000256" key="9">
    <source>
        <dbReference type="PROSITE-ProRule" id="PRU00023"/>
    </source>
</evidence>
<dbReference type="SUPFAM" id="SSF47986">
    <property type="entry name" value="DEATH domain"/>
    <property type="match status" value="1"/>
</dbReference>
<evidence type="ECO:0000256" key="6">
    <source>
        <dbReference type="ARBA" id="ARBA00023043"/>
    </source>
</evidence>
<sequence length="1799" mass="197009">MSDGNSSFLRAARDGNLSEVLEYLKGSTDINTSNSNGLNALHLASKEGHINIVTELLRRGANVEAATKKGNTALHIASLAGHEEIVKILVQNGAKVNVQSMTGFTPLYMAAQEGHSEVVKFLLDNGASQSLATVDGFTPLAVALQQGHDKVVAVLLEHDTKGKVRLPALHIAAKKDDIGSANLLLQNDHNADSSTKSGFTPLHIAAHYGNVNVGTLLIQKGADVNYKAKNNITPLHVASRWGKSNMVILLLDHDATIEERTRDGLTPLHCAARSGHENVVDLLLERGAPFSAKTKNGLTPLHMAAQGDHVDCARLLLYHKALVDDVTVDYLTPLHVAAHCGNVKTAKLLLDRKSDPNARALNGFTPLHIACKKNRIKVVELLLKYDASIEATTESGLTPLHVASFMGHMNISIYLIQHNANPDYPTVRGETALHLAARANQTDIIRILLRNGATVDAKAREQQTPLHIAARLGNVDNVVLLLQHGASPNATTKDLYTPLHIAAKEGHEEVAAALLDQGADHSLTTKKGFTPLHIAAKYGNIKVARLLLLKNAEPDVQGKNGLTPLHVATHYNHVNVALLLLDNKASPQAMAKNGYSPLHIAAKKNQMDIATTLLEFGANPAAGSKNGFTPLHLASQEGHTDMVSLLLEHKANVNDKATNGLAPIHLAAQEDKVNVAEVLVKFGSEIDPQTKAGYTPLHTACHFGQTNMVRFLLDHNASVSSTTKLGYTPLHQAAQQGHVMVINLLLKNKASPNAVTNTGQTALSIAQRLGYISVVDTLKNLTEVTETLPAIEDKYKVVAPETMTETMLSDSEDEGDDLMPQSPVFGKPLSEQHVYLPYYEGQTLQMREDTISIEKGDITSPLDLSFDKQQDYLEHQIISHTYASHPDNRYLNNTMESSRYSSYSGSSFNTSFDPDNVAVDRTPTYSGKLKWKSFLVSFMVDARGGAMRGSRHSGVRIIIPPRKAYMPTRVTCKLIKREKLSHPPPLNEGEALASRILEMGPVGVKFLGPVIIEVPHFASLRGKEREIAIIRCDDGEKWTEHPILATEEAVNDTLNGSFEGQNSSASSLWKLDQEDELVAKRITRILTTDFPMYFAIVTRVRQENQTIGFEGGMLSSTVVPQVQTIFPEGALTKKIPVGLQAQPIAPELVAKMLGNRVAVSPIVTVAPRRRKFHKPITLTIPVPRAAQKGMINQYGGEAPTLRLLCSISGGTTPAVWEDITASTQLTFVNDCVSFTTTVSARFWLMDCQNVNEASRMATELYQEAVVVPFMAKFVIFAKRHAPEEGKLRMFCMTDDKIDKTLEKQEKFTEVARSRDVEVLQGRPQYVEMAGNLIPVTKSGDQLYVHFRAFRENRLPCTVKVRDLDQEAAARVAFMKEPKVARGEAPQSPICNLNIVLPDVSKADSTEITSEEALEVRKRHSLLREHGIVLQDTISRAQMKIVDVADTLQGDWVMLAQQLDITMSEINKIKTDYNTVNDQALAMLHLWVEKNGEKASGNALEKALIRINREDVVKKCMYDVVTVEDEVDMAAGRVAMDQSGFDTFKEEVGISRDSSMKRGISLDVSYDEQDMIKMKKSPEIKSLHSKILESESAEESGSDADTERHRIAKAPPPPAAMSQDEVLVKHVDHRRPEAAPVAESSVDDTDRKKNAFVEFARQMDELSDMEETIKPVATSEQDEKPSITEETIVSRVKGAGTVTSVITKTVVTETVAKEAIVKDEAPEVMAPCVDVADSRSSSGSSICDKEQQEILPQTKTPPPSPTETSTSELVSHRTTELAQARDRLSEEMESNQHTPSATGV</sequence>
<feature type="repeat" description="ANK" evidence="9">
    <location>
        <begin position="626"/>
        <end position="658"/>
    </location>
</feature>
<feature type="domain" description="ZU5" evidence="12">
    <location>
        <begin position="1101"/>
        <end position="1248"/>
    </location>
</feature>
<keyword evidence="4" id="KW-0597">Phosphoprotein</keyword>
<evidence type="ECO:0000259" key="12">
    <source>
        <dbReference type="PROSITE" id="PS51145"/>
    </source>
</evidence>
<feature type="compositionally biased region" description="Acidic residues" evidence="10">
    <location>
        <begin position="1590"/>
        <end position="1599"/>
    </location>
</feature>
<dbReference type="PANTHER" id="PTHR24123:SF141">
    <property type="entry name" value="ANKYRIN 2, ISOFORM U"/>
    <property type="match status" value="1"/>
</dbReference>
<evidence type="ECO:0000256" key="10">
    <source>
        <dbReference type="SAM" id="MobiDB-lite"/>
    </source>
</evidence>
<feature type="repeat" description="ANK" evidence="9">
    <location>
        <begin position="428"/>
        <end position="460"/>
    </location>
</feature>
<feature type="repeat" description="ANK" evidence="9">
    <location>
        <begin position="329"/>
        <end position="361"/>
    </location>
</feature>
<dbReference type="PROSITE" id="PS50297">
    <property type="entry name" value="ANK_REP_REGION"/>
    <property type="match status" value="21"/>
</dbReference>
<feature type="repeat" description="ANK" evidence="9">
    <location>
        <begin position="102"/>
        <end position="134"/>
    </location>
</feature>
<dbReference type="FunFam" id="1.25.40.20:FF:000095">
    <property type="entry name" value="Ankyrin 2, isoform J"/>
    <property type="match status" value="1"/>
</dbReference>
<dbReference type="InterPro" id="IPR000488">
    <property type="entry name" value="Death_dom"/>
</dbReference>
<dbReference type="Pfam" id="PF00023">
    <property type="entry name" value="Ank"/>
    <property type="match status" value="3"/>
</dbReference>
<dbReference type="SMART" id="SM00248">
    <property type="entry name" value="ANK"/>
    <property type="match status" value="23"/>
</dbReference>
<dbReference type="FunFam" id="1.25.40.20:FF:000003">
    <property type="entry name" value="Ankyrin, isoform B"/>
    <property type="match status" value="1"/>
</dbReference>
<dbReference type="Pfam" id="PF00531">
    <property type="entry name" value="Death"/>
    <property type="match status" value="1"/>
</dbReference>
<feature type="domain" description="Death" evidence="11">
    <location>
        <begin position="1436"/>
        <end position="1519"/>
    </location>
</feature>
<feature type="region of interest" description="Disordered" evidence="10">
    <location>
        <begin position="1574"/>
        <end position="1618"/>
    </location>
</feature>
<dbReference type="InterPro" id="IPR000906">
    <property type="entry name" value="ZU5_dom"/>
</dbReference>
<dbReference type="EMBL" id="KQ418560">
    <property type="protein sequence ID" value="KOF86733.1"/>
    <property type="molecule type" value="Genomic_DNA"/>
</dbReference>
<keyword evidence="6 9" id="KW-0040">ANK repeat</keyword>
<dbReference type="CDD" id="cd08317">
    <property type="entry name" value="Death_ank"/>
    <property type="match status" value="1"/>
</dbReference>
<dbReference type="PROSITE" id="PS50017">
    <property type="entry name" value="DEATH_DOMAIN"/>
    <property type="match status" value="1"/>
</dbReference>
<dbReference type="Gene3D" id="1.10.533.10">
    <property type="entry name" value="Death Domain, Fas"/>
    <property type="match status" value="1"/>
</dbReference>
<organism evidence="13">
    <name type="scientific">Octopus bimaculoides</name>
    <name type="common">California two-spotted octopus</name>
    <dbReference type="NCBI Taxonomy" id="37653"/>
    <lineage>
        <taxon>Eukaryota</taxon>
        <taxon>Metazoa</taxon>
        <taxon>Spiralia</taxon>
        <taxon>Lophotrochozoa</taxon>
        <taxon>Mollusca</taxon>
        <taxon>Cephalopoda</taxon>
        <taxon>Coleoidea</taxon>
        <taxon>Octopodiformes</taxon>
        <taxon>Octopoda</taxon>
        <taxon>Incirrata</taxon>
        <taxon>Octopodidae</taxon>
        <taxon>Octopus</taxon>
    </lineage>
</organism>
<feature type="repeat" description="ANK" evidence="9">
    <location>
        <begin position="263"/>
        <end position="295"/>
    </location>
</feature>
<dbReference type="Gene3D" id="1.25.40.20">
    <property type="entry name" value="Ankyrin repeat-containing domain"/>
    <property type="match status" value="3"/>
</dbReference>
<dbReference type="InterPro" id="IPR002110">
    <property type="entry name" value="Ankyrin_rpt"/>
</dbReference>
<evidence type="ECO:0008006" key="14">
    <source>
        <dbReference type="Google" id="ProtNLM"/>
    </source>
</evidence>
<feature type="repeat" description="ANK" evidence="9">
    <location>
        <begin position="36"/>
        <end position="68"/>
    </location>
</feature>
<evidence type="ECO:0000256" key="7">
    <source>
        <dbReference type="ARBA" id="ARBA00023136"/>
    </source>
</evidence>
<dbReference type="Pfam" id="PF12796">
    <property type="entry name" value="Ank_2"/>
    <property type="match status" value="6"/>
</dbReference>
<dbReference type="GO" id="GO:0016020">
    <property type="term" value="C:membrane"/>
    <property type="evidence" value="ECO:0007669"/>
    <property type="project" value="UniProtKB-SubCell"/>
</dbReference>
<feature type="repeat" description="ANK" evidence="9">
    <location>
        <begin position="692"/>
        <end position="724"/>
    </location>
</feature>
<feature type="repeat" description="ANK" evidence="9">
    <location>
        <begin position="725"/>
        <end position="757"/>
    </location>
</feature>
<dbReference type="InterPro" id="IPR036770">
    <property type="entry name" value="Ankyrin_rpt-contain_sf"/>
</dbReference>
<dbReference type="PROSITE" id="PS51145">
    <property type="entry name" value="ZU5"/>
    <property type="match status" value="2"/>
</dbReference>
<dbReference type="FunFam" id="2.60.220.30:FF:000001">
    <property type="entry name" value="Ankyrin-3 isoform 2"/>
    <property type="match status" value="1"/>
</dbReference>
<feature type="compositionally biased region" description="Basic and acidic residues" evidence="10">
    <location>
        <begin position="1769"/>
        <end position="1785"/>
    </location>
</feature>
<feature type="repeat" description="ANK" evidence="9">
    <location>
        <begin position="659"/>
        <end position="691"/>
    </location>
</feature>
<reference evidence="13" key="1">
    <citation type="submission" date="2015-07" db="EMBL/GenBank/DDBJ databases">
        <title>MeaNS - Measles Nucleotide Surveillance Program.</title>
        <authorList>
            <person name="Tran T."/>
            <person name="Druce J."/>
        </authorList>
    </citation>
    <scope>NUCLEOTIDE SEQUENCE</scope>
    <source>
        <strain evidence="13">UCB-OBI-ISO-001</strain>
        <tissue evidence="13">Gonad</tissue>
    </source>
</reference>
<dbReference type="GO" id="GO:0007165">
    <property type="term" value="P:signal transduction"/>
    <property type="evidence" value="ECO:0007669"/>
    <property type="project" value="InterPro"/>
</dbReference>
<dbReference type="SUPFAM" id="SSF48403">
    <property type="entry name" value="Ankyrin repeat"/>
    <property type="match status" value="2"/>
</dbReference>
<evidence type="ECO:0000256" key="2">
    <source>
        <dbReference type="ARBA" id="ARBA00004370"/>
    </source>
</evidence>
<feature type="repeat" description="ANK" evidence="9">
    <location>
        <begin position="362"/>
        <end position="394"/>
    </location>
</feature>
<keyword evidence="8" id="KW-0206">Cytoskeleton</keyword>
<feature type="repeat" description="ANK" evidence="9">
    <location>
        <begin position="593"/>
        <end position="625"/>
    </location>
</feature>
<dbReference type="FunFam" id="2.60.220.30:FF:000002">
    <property type="entry name" value="Ankyrin-3 isoform 2"/>
    <property type="match status" value="1"/>
</dbReference>
<evidence type="ECO:0000256" key="5">
    <source>
        <dbReference type="ARBA" id="ARBA00022737"/>
    </source>
</evidence>
<evidence type="ECO:0000313" key="13">
    <source>
        <dbReference type="EMBL" id="KOF86733.1"/>
    </source>
</evidence>
<feature type="repeat" description="ANK" evidence="9">
    <location>
        <begin position="69"/>
        <end position="101"/>
    </location>
</feature>
<evidence type="ECO:0000256" key="3">
    <source>
        <dbReference type="ARBA" id="ARBA00022490"/>
    </source>
</evidence>
<feature type="repeat" description="ANK" evidence="9">
    <location>
        <begin position="395"/>
        <end position="427"/>
    </location>
</feature>
<feature type="repeat" description="ANK" evidence="9">
    <location>
        <begin position="296"/>
        <end position="328"/>
    </location>
</feature>
<feature type="repeat" description="ANK" evidence="9">
    <location>
        <begin position="560"/>
        <end position="592"/>
    </location>
</feature>
<dbReference type="Pfam" id="PF00791">
    <property type="entry name" value="ZU5"/>
    <property type="match status" value="2"/>
</dbReference>
<dbReference type="SMART" id="SM00218">
    <property type="entry name" value="ZU5"/>
    <property type="match status" value="1"/>
</dbReference>
<name>A0A0L8HBP9_OCTBM</name>
<dbReference type="Gene3D" id="2.60.220.30">
    <property type="match status" value="2"/>
</dbReference>
<dbReference type="FunFam" id="1.25.40.20:FF:000001">
    <property type="entry name" value="Ankyrin-2 isoform 2"/>
    <property type="match status" value="1"/>
</dbReference>
<gene>
    <name evidence="13" type="ORF">OCBIM_22017953mg</name>
</gene>
<keyword evidence="3" id="KW-0963">Cytoplasm</keyword>
<dbReference type="InterPro" id="IPR040745">
    <property type="entry name" value="Ankyrin_UPA"/>
</dbReference>
<comment type="subcellular location">
    <subcellularLocation>
        <location evidence="1">Cytoplasm</location>
        <location evidence="1">Cytoskeleton</location>
    </subcellularLocation>
    <subcellularLocation>
        <location evidence="2">Membrane</location>
    </subcellularLocation>
</comment>
<feature type="repeat" description="ANK" evidence="9">
    <location>
        <begin position="197"/>
        <end position="229"/>
    </location>
</feature>
<evidence type="ECO:0000256" key="1">
    <source>
        <dbReference type="ARBA" id="ARBA00004245"/>
    </source>
</evidence>
<proteinExistence type="predicted"/>
<dbReference type="PANTHER" id="PTHR24123">
    <property type="entry name" value="ANKYRIN REPEAT-CONTAINING"/>
    <property type="match status" value="1"/>
</dbReference>
<dbReference type="Gene3D" id="2.60.40.2660">
    <property type="match status" value="1"/>
</dbReference>
<dbReference type="InterPro" id="IPR011029">
    <property type="entry name" value="DEATH-like_dom_sf"/>
</dbReference>
<keyword evidence="7" id="KW-0472">Membrane</keyword>